<dbReference type="EMBL" id="BMUL01000007">
    <property type="protein sequence ID" value="GHA85881.1"/>
    <property type="molecule type" value="Genomic_DNA"/>
</dbReference>
<accession>A0A918T308</accession>
<gene>
    <name evidence="1" type="ORF">GCM10010305_32180</name>
</gene>
<dbReference type="RefSeq" id="WP_189977754.1">
    <property type="nucleotide sequence ID" value="NZ_BMUL01000007.1"/>
</dbReference>
<comment type="caution">
    <text evidence="1">The sequence shown here is derived from an EMBL/GenBank/DDBJ whole genome shotgun (WGS) entry which is preliminary data.</text>
</comment>
<organism evidence="1 2">
    <name type="scientific">Streptomyces termitum</name>
    <dbReference type="NCBI Taxonomy" id="67368"/>
    <lineage>
        <taxon>Bacteria</taxon>
        <taxon>Bacillati</taxon>
        <taxon>Actinomycetota</taxon>
        <taxon>Actinomycetes</taxon>
        <taxon>Kitasatosporales</taxon>
        <taxon>Streptomycetaceae</taxon>
        <taxon>Streptomyces</taxon>
    </lineage>
</organism>
<dbReference type="Proteomes" id="UP000644020">
    <property type="component" value="Unassembled WGS sequence"/>
</dbReference>
<dbReference type="AlphaFoldDB" id="A0A918T308"/>
<keyword evidence="2" id="KW-1185">Reference proteome</keyword>
<reference evidence="1" key="2">
    <citation type="submission" date="2020-09" db="EMBL/GenBank/DDBJ databases">
        <authorList>
            <person name="Sun Q."/>
            <person name="Ohkuma M."/>
        </authorList>
    </citation>
    <scope>NUCLEOTIDE SEQUENCE</scope>
    <source>
        <strain evidence="1">JCM 4518</strain>
    </source>
</reference>
<name>A0A918T308_9ACTN</name>
<evidence type="ECO:0000313" key="1">
    <source>
        <dbReference type="EMBL" id="GHA85881.1"/>
    </source>
</evidence>
<protein>
    <submittedName>
        <fullName evidence="1">Uncharacterized protein</fullName>
    </submittedName>
</protein>
<proteinExistence type="predicted"/>
<evidence type="ECO:0000313" key="2">
    <source>
        <dbReference type="Proteomes" id="UP000644020"/>
    </source>
</evidence>
<reference evidence="1" key="1">
    <citation type="journal article" date="2014" name="Int. J. Syst. Evol. Microbiol.">
        <title>Complete genome sequence of Corynebacterium casei LMG S-19264T (=DSM 44701T), isolated from a smear-ripened cheese.</title>
        <authorList>
            <consortium name="US DOE Joint Genome Institute (JGI-PGF)"/>
            <person name="Walter F."/>
            <person name="Albersmeier A."/>
            <person name="Kalinowski J."/>
            <person name="Ruckert C."/>
        </authorList>
    </citation>
    <scope>NUCLEOTIDE SEQUENCE</scope>
    <source>
        <strain evidence="1">JCM 4518</strain>
    </source>
</reference>
<sequence>MHTTLTEHARCVYGDEYRPTPPCDRGHDEASFLEELTFADPDALLAMLRELTPHLVDGHLPVRVRNLAYRLLLLQRPDEPELLREAADSLWLHGPDWDGRATALRARAAELEARRP</sequence>